<dbReference type="Proteomes" id="UP000249061">
    <property type="component" value="Unassembled WGS sequence"/>
</dbReference>
<reference evidence="1 2" key="1">
    <citation type="submission" date="2017-08" db="EMBL/GenBank/DDBJ databases">
        <title>Infants hospitalized years apart are colonized by the same room-sourced microbial strains.</title>
        <authorList>
            <person name="Brooks B."/>
            <person name="Olm M.R."/>
            <person name="Firek B.A."/>
            <person name="Baker R."/>
            <person name="Thomas B.C."/>
            <person name="Morowitz M.J."/>
            <person name="Banfield J.F."/>
        </authorList>
    </citation>
    <scope>NUCLEOTIDE SEQUENCE [LARGE SCALE GENOMIC DNA]</scope>
    <source>
        <strain evidence="1">S2_003_000_R2_14</strain>
    </source>
</reference>
<sequence length="451" mass="48141">MFVFCCLASTAFGAEVAKDGNGGRLDVSGFYKSLLSGVVLNPNSVSLSRTQAELFEQANGPAVPTIPDAGFLNAHLVRMASKFRFEDKFELDAAWQLQLTIASDPVFAGGSSLSGTVGGTGIGAQRRIVELAGTLGQSGGWRVDHNLDRLAMKIALPFGDLTVGRQVLPWGTGRVWNPTDVLSPFPPTVIDREVRRGFDAVRLAVALGEVTQLDLLYLPQLKAEEQGGVARFQTNTHDWDWSISFGKYVRDLVVGADIVGDLGPIGVHAEGAYTVQLLGLETGQITVGEHFFRGVIGAEARPHEKLLLMLDYSYNGFGSTDPSRYATILSSPRVIRGEIFGAGKHQAAFAANLIATDQLTASLSVLGNLTDPSAMVIPSVEYSMTQTVLLRAGAYVPIGEPPDAKAFDSLSPNDVLTNSVAWQQASTSRGVRSEYGASSFGAFVQVGLYIP</sequence>
<accession>A0A2W5UQY5</accession>
<name>A0A2W5UQY5_9BACT</name>
<evidence type="ECO:0008006" key="3">
    <source>
        <dbReference type="Google" id="ProtNLM"/>
    </source>
</evidence>
<proteinExistence type="predicted"/>
<dbReference type="AlphaFoldDB" id="A0A2W5UQY5"/>
<protein>
    <recommendedName>
        <fullName evidence="3">DUF1302 domain-containing protein</fullName>
    </recommendedName>
</protein>
<evidence type="ECO:0000313" key="2">
    <source>
        <dbReference type="Proteomes" id="UP000249061"/>
    </source>
</evidence>
<dbReference type="EMBL" id="QFQP01000014">
    <property type="protein sequence ID" value="PZR11458.1"/>
    <property type="molecule type" value="Genomic_DNA"/>
</dbReference>
<evidence type="ECO:0000313" key="1">
    <source>
        <dbReference type="EMBL" id="PZR11458.1"/>
    </source>
</evidence>
<comment type="caution">
    <text evidence="1">The sequence shown here is derived from an EMBL/GenBank/DDBJ whole genome shotgun (WGS) entry which is preliminary data.</text>
</comment>
<gene>
    <name evidence="1" type="ORF">DI536_17685</name>
</gene>
<organism evidence="1 2">
    <name type="scientific">Archangium gephyra</name>
    <dbReference type="NCBI Taxonomy" id="48"/>
    <lineage>
        <taxon>Bacteria</taxon>
        <taxon>Pseudomonadati</taxon>
        <taxon>Myxococcota</taxon>
        <taxon>Myxococcia</taxon>
        <taxon>Myxococcales</taxon>
        <taxon>Cystobacterineae</taxon>
        <taxon>Archangiaceae</taxon>
        <taxon>Archangium</taxon>
    </lineage>
</organism>